<evidence type="ECO:0000256" key="2">
    <source>
        <dbReference type="ARBA" id="ARBA00022448"/>
    </source>
</evidence>
<dbReference type="PROSITE" id="PS50850">
    <property type="entry name" value="MFS"/>
    <property type="match status" value="1"/>
</dbReference>
<dbReference type="STRING" id="632772.ROP_13630"/>
<dbReference type="HOGENOM" id="CLU_001265_0_0_11"/>
<keyword evidence="4 6" id="KW-1133">Transmembrane helix</keyword>
<dbReference type="RefSeq" id="WP_012688582.1">
    <property type="nucleotide sequence ID" value="NC_012522.1"/>
</dbReference>
<dbReference type="AlphaFoldDB" id="C1AXA6"/>
<dbReference type="GO" id="GO:0005886">
    <property type="term" value="C:plasma membrane"/>
    <property type="evidence" value="ECO:0007669"/>
    <property type="project" value="UniProtKB-SubCell"/>
</dbReference>
<dbReference type="SUPFAM" id="SSF103473">
    <property type="entry name" value="MFS general substrate transporter"/>
    <property type="match status" value="1"/>
</dbReference>
<evidence type="ECO:0000313" key="9">
    <source>
        <dbReference type="Proteomes" id="UP000002212"/>
    </source>
</evidence>
<dbReference type="InterPro" id="IPR011701">
    <property type="entry name" value="MFS"/>
</dbReference>
<dbReference type="InterPro" id="IPR036259">
    <property type="entry name" value="MFS_trans_sf"/>
</dbReference>
<evidence type="ECO:0000256" key="3">
    <source>
        <dbReference type="ARBA" id="ARBA00022692"/>
    </source>
</evidence>
<feature type="transmembrane region" description="Helical" evidence="6">
    <location>
        <begin position="252"/>
        <end position="274"/>
    </location>
</feature>
<evidence type="ECO:0000259" key="7">
    <source>
        <dbReference type="PROSITE" id="PS50850"/>
    </source>
</evidence>
<feature type="transmembrane region" description="Helical" evidence="6">
    <location>
        <begin position="342"/>
        <end position="363"/>
    </location>
</feature>
<feature type="transmembrane region" description="Helical" evidence="6">
    <location>
        <begin position="21"/>
        <end position="38"/>
    </location>
</feature>
<evidence type="ECO:0000256" key="6">
    <source>
        <dbReference type="SAM" id="Phobius"/>
    </source>
</evidence>
<feature type="transmembrane region" description="Helical" evidence="6">
    <location>
        <begin position="58"/>
        <end position="79"/>
    </location>
</feature>
<feature type="transmembrane region" description="Helical" evidence="6">
    <location>
        <begin position="319"/>
        <end position="336"/>
    </location>
</feature>
<dbReference type="CDD" id="cd17319">
    <property type="entry name" value="MFS_ExuT_GudP_like"/>
    <property type="match status" value="1"/>
</dbReference>
<sequence length="445" mass="47443">MSDNHSRTASVPPGEDLNRLIFRKLMPLLIAAYIIAFIDRTNIGLAKHHLEADLGISAAAYGLGAGLFFLAYSLCEVPSNLIMYRVGARLWITRIMVTWGLLSAAMAFVEGPVSFYILRVLLGVAEAGLFPGVMLYLTYWFGREQRARANGSFLVAVCLANIMGAPIGGALLGLDGLLGWHGWQWMFVLEGLPAVVLAVVVFKYLPNGPLDAKWLDPKQARDLTARLAKEQQDGADASGTHSFAGVFKDKQILLVIAVYFTHQIAVYSLTYFLPSIIGEWGEMSDLTIGLLTALPWVAAAIGTLVLPRYATNGRRSRKMLFGGMSSMIVGFTIGAVSSPALALVGFCIAASTFFVVQSILFAVPAARLAGAALAGGLALVNTLGILGGFVGPFAMGLIETATDNPSAGLWFVIALVSVGAVVSLTLDIRDPQKTTATKNESQVQA</sequence>
<dbReference type="InterPro" id="IPR020846">
    <property type="entry name" value="MFS_dom"/>
</dbReference>
<evidence type="ECO:0000256" key="1">
    <source>
        <dbReference type="ARBA" id="ARBA00004651"/>
    </source>
</evidence>
<dbReference type="PANTHER" id="PTHR43791:SF30">
    <property type="entry name" value="INNER MEMBRANE TRANSPORT PROTEIN RHMT"/>
    <property type="match status" value="1"/>
</dbReference>
<organism evidence="8 9">
    <name type="scientific">Rhodococcus opacus (strain B4)</name>
    <dbReference type="NCBI Taxonomy" id="632772"/>
    <lineage>
        <taxon>Bacteria</taxon>
        <taxon>Bacillati</taxon>
        <taxon>Actinomycetota</taxon>
        <taxon>Actinomycetes</taxon>
        <taxon>Mycobacteriales</taxon>
        <taxon>Nocardiaceae</taxon>
        <taxon>Rhodococcus</taxon>
    </lineage>
</organism>
<name>C1AXA6_RHOOB</name>
<gene>
    <name evidence="8" type="ordered locus">ROP_13630</name>
</gene>
<feature type="transmembrane region" description="Helical" evidence="6">
    <location>
        <begin position="286"/>
        <end position="307"/>
    </location>
</feature>
<feature type="transmembrane region" description="Helical" evidence="6">
    <location>
        <begin position="407"/>
        <end position="426"/>
    </location>
</feature>
<proteinExistence type="predicted"/>
<evidence type="ECO:0000313" key="8">
    <source>
        <dbReference type="EMBL" id="BAH49610.1"/>
    </source>
</evidence>
<keyword evidence="3 6" id="KW-0812">Transmembrane</keyword>
<feature type="transmembrane region" description="Helical" evidence="6">
    <location>
        <begin position="185"/>
        <end position="205"/>
    </location>
</feature>
<feature type="transmembrane region" description="Helical" evidence="6">
    <location>
        <begin position="370"/>
        <end position="395"/>
    </location>
</feature>
<feature type="transmembrane region" description="Helical" evidence="6">
    <location>
        <begin position="115"/>
        <end position="141"/>
    </location>
</feature>
<dbReference type="GO" id="GO:0022857">
    <property type="term" value="F:transmembrane transporter activity"/>
    <property type="evidence" value="ECO:0007669"/>
    <property type="project" value="InterPro"/>
</dbReference>
<reference evidence="8 9" key="1">
    <citation type="submission" date="2009-03" db="EMBL/GenBank/DDBJ databases">
        <title>Comparison of the complete genome sequences of Rhodococcus erythropolis PR4 and Rhodococcus opacus B4.</title>
        <authorList>
            <person name="Takarada H."/>
            <person name="Sekine M."/>
            <person name="Hosoyama A."/>
            <person name="Yamada R."/>
            <person name="Fujisawa T."/>
            <person name="Omata S."/>
            <person name="Shimizu A."/>
            <person name="Tsukatani N."/>
            <person name="Tanikawa S."/>
            <person name="Fujita N."/>
            <person name="Harayama S."/>
        </authorList>
    </citation>
    <scope>NUCLEOTIDE SEQUENCE [LARGE SCALE GENOMIC DNA]</scope>
    <source>
        <strain evidence="8 9">B4</strain>
    </source>
</reference>
<dbReference type="EMBL" id="AP011115">
    <property type="protein sequence ID" value="BAH49610.1"/>
    <property type="molecule type" value="Genomic_DNA"/>
</dbReference>
<keyword evidence="2" id="KW-0813">Transport</keyword>
<dbReference type="PATRIC" id="fig|632772.20.peg.1436"/>
<feature type="transmembrane region" description="Helical" evidence="6">
    <location>
        <begin position="153"/>
        <end position="173"/>
    </location>
</feature>
<dbReference type="Pfam" id="PF07690">
    <property type="entry name" value="MFS_1"/>
    <property type="match status" value="1"/>
</dbReference>
<dbReference type="KEGG" id="rop:ROP_13630"/>
<keyword evidence="5 6" id="KW-0472">Membrane</keyword>
<feature type="domain" description="Major facilitator superfamily (MFS) profile" evidence="7">
    <location>
        <begin position="25"/>
        <end position="431"/>
    </location>
</feature>
<comment type="subcellular location">
    <subcellularLocation>
        <location evidence="1">Cell membrane</location>
        <topology evidence="1">Multi-pass membrane protein</topology>
    </subcellularLocation>
</comment>
<evidence type="ECO:0000256" key="4">
    <source>
        <dbReference type="ARBA" id="ARBA00022989"/>
    </source>
</evidence>
<dbReference type="FunFam" id="1.20.1250.20:FF:000018">
    <property type="entry name" value="MFS transporter permease"/>
    <property type="match status" value="1"/>
</dbReference>
<accession>C1AXA6</accession>
<dbReference type="Gene3D" id="1.20.1250.20">
    <property type="entry name" value="MFS general substrate transporter like domains"/>
    <property type="match status" value="2"/>
</dbReference>
<dbReference type="Proteomes" id="UP000002212">
    <property type="component" value="Chromosome"/>
</dbReference>
<evidence type="ECO:0000256" key="5">
    <source>
        <dbReference type="ARBA" id="ARBA00023136"/>
    </source>
</evidence>
<feature type="transmembrane region" description="Helical" evidence="6">
    <location>
        <begin position="91"/>
        <end position="109"/>
    </location>
</feature>
<protein>
    <submittedName>
        <fullName evidence="8">Putative MFS transporter</fullName>
    </submittedName>
</protein>
<dbReference type="PANTHER" id="PTHR43791">
    <property type="entry name" value="PERMEASE-RELATED"/>
    <property type="match status" value="1"/>
</dbReference>